<dbReference type="Proteomes" id="UP000799291">
    <property type="component" value="Unassembled WGS sequence"/>
</dbReference>
<evidence type="ECO:0000313" key="2">
    <source>
        <dbReference type="EMBL" id="KAF2680554.1"/>
    </source>
</evidence>
<feature type="transmembrane region" description="Helical" evidence="1">
    <location>
        <begin position="21"/>
        <end position="39"/>
    </location>
</feature>
<keyword evidence="1" id="KW-1133">Transmembrane helix</keyword>
<feature type="transmembrane region" description="Helical" evidence="1">
    <location>
        <begin position="70"/>
        <end position="88"/>
    </location>
</feature>
<keyword evidence="3" id="KW-1185">Reference proteome</keyword>
<gene>
    <name evidence="2" type="ORF">K458DRAFT_311495</name>
</gene>
<feature type="non-terminal residue" evidence="2">
    <location>
        <position position="1"/>
    </location>
</feature>
<dbReference type="EMBL" id="MU005596">
    <property type="protein sequence ID" value="KAF2680554.1"/>
    <property type="molecule type" value="Genomic_DNA"/>
</dbReference>
<accession>A0A6G1IQM6</accession>
<dbReference type="AlphaFoldDB" id="A0A6G1IQM6"/>
<keyword evidence="1" id="KW-0472">Membrane</keyword>
<sequence>LKEAIKRLKGRSNSSRFRAIYKVYSMFKYLLTYFISVNFNKPNAPKDYLKINVIVAYIKLLKYYMLLKDLPIYYASIVLYLYYKYYFINL</sequence>
<reference evidence="2" key="1">
    <citation type="journal article" date="2020" name="Stud. Mycol.">
        <title>101 Dothideomycetes genomes: a test case for predicting lifestyles and emergence of pathogens.</title>
        <authorList>
            <person name="Haridas S."/>
            <person name="Albert R."/>
            <person name="Binder M."/>
            <person name="Bloem J."/>
            <person name="Labutti K."/>
            <person name="Salamov A."/>
            <person name="Andreopoulos B."/>
            <person name="Baker S."/>
            <person name="Barry K."/>
            <person name="Bills G."/>
            <person name="Bluhm B."/>
            <person name="Cannon C."/>
            <person name="Castanera R."/>
            <person name="Culley D."/>
            <person name="Daum C."/>
            <person name="Ezra D."/>
            <person name="Gonzalez J."/>
            <person name="Henrissat B."/>
            <person name="Kuo A."/>
            <person name="Liang C."/>
            <person name="Lipzen A."/>
            <person name="Lutzoni F."/>
            <person name="Magnuson J."/>
            <person name="Mondo S."/>
            <person name="Nolan M."/>
            <person name="Ohm R."/>
            <person name="Pangilinan J."/>
            <person name="Park H.-J."/>
            <person name="Ramirez L."/>
            <person name="Alfaro M."/>
            <person name="Sun H."/>
            <person name="Tritt A."/>
            <person name="Yoshinaga Y."/>
            <person name="Zwiers L.-H."/>
            <person name="Turgeon B."/>
            <person name="Goodwin S."/>
            <person name="Spatafora J."/>
            <person name="Crous P."/>
            <person name="Grigoriev I."/>
        </authorList>
    </citation>
    <scope>NUCLEOTIDE SEQUENCE</scope>
    <source>
        <strain evidence="2">CBS 122367</strain>
    </source>
</reference>
<evidence type="ECO:0000256" key="1">
    <source>
        <dbReference type="SAM" id="Phobius"/>
    </source>
</evidence>
<keyword evidence="1" id="KW-0812">Transmembrane</keyword>
<protein>
    <submittedName>
        <fullName evidence="2">Uncharacterized protein</fullName>
    </submittedName>
</protein>
<name>A0A6G1IQM6_9PLEO</name>
<proteinExistence type="predicted"/>
<organism evidence="2 3">
    <name type="scientific">Lentithecium fluviatile CBS 122367</name>
    <dbReference type="NCBI Taxonomy" id="1168545"/>
    <lineage>
        <taxon>Eukaryota</taxon>
        <taxon>Fungi</taxon>
        <taxon>Dikarya</taxon>
        <taxon>Ascomycota</taxon>
        <taxon>Pezizomycotina</taxon>
        <taxon>Dothideomycetes</taxon>
        <taxon>Pleosporomycetidae</taxon>
        <taxon>Pleosporales</taxon>
        <taxon>Massarineae</taxon>
        <taxon>Lentitheciaceae</taxon>
        <taxon>Lentithecium</taxon>
    </lineage>
</organism>
<evidence type="ECO:0000313" key="3">
    <source>
        <dbReference type="Proteomes" id="UP000799291"/>
    </source>
</evidence>